<gene>
    <name evidence="1" type="primary">63</name>
    <name evidence="1" type="ORF">SEA_SHARKBOY_63</name>
</gene>
<sequence length="68" mass="7319">MAASSVKPGYVVSVFVSKTTPARVEKSGYDTQSFPAETVELARVVFEGGELEALLEKSKKAIDLVEEV</sequence>
<evidence type="ECO:0000313" key="2">
    <source>
        <dbReference type="Proteomes" id="UP000319285"/>
    </source>
</evidence>
<evidence type="ECO:0000313" key="1">
    <source>
        <dbReference type="EMBL" id="QDP45299.1"/>
    </source>
</evidence>
<organism evidence="1 2">
    <name type="scientific">Microbacterium phage Sharkboy</name>
    <dbReference type="NCBI Taxonomy" id="2590938"/>
    <lineage>
        <taxon>Viruses</taxon>
        <taxon>Duplodnaviria</taxon>
        <taxon>Heunggongvirae</taxon>
        <taxon>Uroviricota</taxon>
        <taxon>Caudoviricetes</taxon>
        <taxon>Dismasvirus</taxon>
        <taxon>Dismasvirus dismas</taxon>
    </lineage>
</organism>
<protein>
    <submittedName>
        <fullName evidence="1">Uncharacterized protein</fullName>
    </submittedName>
</protein>
<name>A0A516KUD0_9CAUD</name>
<dbReference type="EMBL" id="MN062717">
    <property type="protein sequence ID" value="QDP45299.1"/>
    <property type="molecule type" value="Genomic_DNA"/>
</dbReference>
<dbReference type="Proteomes" id="UP000319285">
    <property type="component" value="Segment"/>
</dbReference>
<proteinExistence type="predicted"/>
<reference evidence="1 2" key="1">
    <citation type="submission" date="2019-06" db="EMBL/GenBank/DDBJ databases">
        <authorList>
            <person name="Brown A."/>
            <person name="Cleveland K."/>
            <person name="Dibble R."/>
            <person name="Kelso C."/>
            <person name="Luciani P."/>
            <person name="Martinez J."/>
            <person name="Moore S."/>
            <person name="Norman G."/>
            <person name="Paige C."/>
            <person name="Vining M."/>
            <person name="Werley R."/>
            <person name="Semaan N."/>
            <person name="Chung H."/>
            <person name="Caruso S.M."/>
            <person name="Garlena R.A."/>
            <person name="Russell D.A."/>
            <person name="Pope W.H."/>
            <person name="Jacobs-Sera D."/>
            <person name="Hatfull G.F."/>
        </authorList>
    </citation>
    <scope>NUCLEOTIDE SEQUENCE [LARGE SCALE GENOMIC DNA]</scope>
</reference>
<accession>A0A516KUD0</accession>